<dbReference type="InterPro" id="IPR000967">
    <property type="entry name" value="Znf_NFX1"/>
</dbReference>
<dbReference type="PANTHER" id="PTHR12360:SF12">
    <property type="entry name" value="TRANSCRIPTIONAL REPRESSOR NF-X1"/>
    <property type="match status" value="1"/>
</dbReference>
<dbReference type="EMBL" id="CAUYUJ010016915">
    <property type="protein sequence ID" value="CAK0870015.1"/>
    <property type="molecule type" value="Genomic_DNA"/>
</dbReference>
<dbReference type="Proteomes" id="UP001189429">
    <property type="component" value="Unassembled WGS sequence"/>
</dbReference>
<evidence type="ECO:0000313" key="12">
    <source>
        <dbReference type="EMBL" id="CAK0870015.1"/>
    </source>
</evidence>
<proteinExistence type="inferred from homology"/>
<dbReference type="Pfam" id="PF01422">
    <property type="entry name" value="zf-NF-X1"/>
    <property type="match status" value="2"/>
</dbReference>
<evidence type="ECO:0000256" key="10">
    <source>
        <dbReference type="SAM" id="MobiDB-lite"/>
    </source>
</evidence>
<keyword evidence="9" id="KW-0539">Nucleus</keyword>
<name>A0ABN9VD62_9DINO</name>
<keyword evidence="4" id="KW-0677">Repeat</keyword>
<evidence type="ECO:0000256" key="9">
    <source>
        <dbReference type="ARBA" id="ARBA00023242"/>
    </source>
</evidence>
<evidence type="ECO:0000256" key="6">
    <source>
        <dbReference type="ARBA" id="ARBA00022833"/>
    </source>
</evidence>
<reference evidence="12" key="1">
    <citation type="submission" date="2023-10" db="EMBL/GenBank/DDBJ databases">
        <authorList>
            <person name="Chen Y."/>
            <person name="Shah S."/>
            <person name="Dougan E. K."/>
            <person name="Thang M."/>
            <person name="Chan C."/>
        </authorList>
    </citation>
    <scope>NUCLEOTIDE SEQUENCE [LARGE SCALE GENOMIC DNA]</scope>
</reference>
<evidence type="ECO:0000256" key="7">
    <source>
        <dbReference type="ARBA" id="ARBA00023015"/>
    </source>
</evidence>
<accession>A0ABN9VD62</accession>
<evidence type="ECO:0000256" key="1">
    <source>
        <dbReference type="ARBA" id="ARBA00004123"/>
    </source>
</evidence>
<evidence type="ECO:0000256" key="3">
    <source>
        <dbReference type="ARBA" id="ARBA00022723"/>
    </source>
</evidence>
<keyword evidence="13" id="KW-1185">Reference proteome</keyword>
<dbReference type="CDD" id="cd06008">
    <property type="entry name" value="NF-X1-zinc-finger"/>
    <property type="match status" value="1"/>
</dbReference>
<organism evidence="12 13">
    <name type="scientific">Prorocentrum cordatum</name>
    <dbReference type="NCBI Taxonomy" id="2364126"/>
    <lineage>
        <taxon>Eukaryota</taxon>
        <taxon>Sar</taxon>
        <taxon>Alveolata</taxon>
        <taxon>Dinophyceae</taxon>
        <taxon>Prorocentrales</taxon>
        <taxon>Prorocentraceae</taxon>
        <taxon>Prorocentrum</taxon>
    </lineage>
</organism>
<dbReference type="InterPro" id="IPR034078">
    <property type="entry name" value="NFX1_fam"/>
</dbReference>
<keyword evidence="7" id="KW-0805">Transcription regulation</keyword>
<comment type="subcellular location">
    <subcellularLocation>
        <location evidence="1">Nucleus</location>
    </subcellularLocation>
</comment>
<keyword evidence="3" id="KW-0479">Metal-binding</keyword>
<feature type="region of interest" description="Disordered" evidence="10">
    <location>
        <begin position="207"/>
        <end position="226"/>
    </location>
</feature>
<dbReference type="PANTHER" id="PTHR12360">
    <property type="entry name" value="NUCLEAR TRANSCRIPTION FACTOR, X-BOX BINDING 1 NFX1"/>
    <property type="match status" value="1"/>
</dbReference>
<feature type="domain" description="NF-X1-type" evidence="11">
    <location>
        <begin position="96"/>
        <end position="114"/>
    </location>
</feature>
<sequence>MLAWQPPPGVPRARATDPQCDQCWCVIHLKCIHQWIKKLSESGGGECAWTCPNCRYHRVSPLPRYKCFCQKVLEPEASPHWLAHSCGEVCGRDRGCPHPCPELCHPGPCPPCTAVGSAGQCHCGREHRERMRCGDPARWSCGDTCGRPLGCGEHTCPLRCHPGPCPPCKVTVLQRCHCGAEQRQGTCGQGGFACAGVCGRALRCGDRPPPRRAEEGEGPGLSLNRA</sequence>
<protein>
    <recommendedName>
        <fullName evidence="11">NF-X1-type domain-containing protein</fullName>
    </recommendedName>
</protein>
<comment type="caution">
    <text evidence="12">The sequence shown here is derived from an EMBL/GenBank/DDBJ whole genome shotgun (WGS) entry which is preliminary data.</text>
</comment>
<evidence type="ECO:0000256" key="5">
    <source>
        <dbReference type="ARBA" id="ARBA00022771"/>
    </source>
</evidence>
<evidence type="ECO:0000259" key="11">
    <source>
        <dbReference type="SMART" id="SM00438"/>
    </source>
</evidence>
<feature type="domain" description="NF-X1-type" evidence="11">
    <location>
        <begin position="151"/>
        <end position="170"/>
    </location>
</feature>
<dbReference type="SMART" id="SM00438">
    <property type="entry name" value="ZnF_NFX"/>
    <property type="match status" value="2"/>
</dbReference>
<evidence type="ECO:0000256" key="2">
    <source>
        <dbReference type="ARBA" id="ARBA00007269"/>
    </source>
</evidence>
<gene>
    <name evidence="12" type="ORF">PCOR1329_LOCUS56222</name>
</gene>
<evidence type="ECO:0000313" key="13">
    <source>
        <dbReference type="Proteomes" id="UP001189429"/>
    </source>
</evidence>
<evidence type="ECO:0000256" key="4">
    <source>
        <dbReference type="ARBA" id="ARBA00022737"/>
    </source>
</evidence>
<keyword evidence="6" id="KW-0862">Zinc</keyword>
<evidence type="ECO:0000256" key="8">
    <source>
        <dbReference type="ARBA" id="ARBA00023163"/>
    </source>
</evidence>
<keyword evidence="8" id="KW-0804">Transcription</keyword>
<keyword evidence="5" id="KW-0863">Zinc-finger</keyword>
<comment type="similarity">
    <text evidence="2">Belongs to the NFX1 family.</text>
</comment>